<protein>
    <submittedName>
        <fullName evidence="1">Uncharacterized protein</fullName>
    </submittedName>
</protein>
<dbReference type="OrthoDB" id="3468019at2759"/>
<dbReference type="AlphaFoldDB" id="A0A6A5VMJ2"/>
<reference evidence="1" key="1">
    <citation type="journal article" date="2020" name="Stud. Mycol.">
        <title>101 Dothideomycetes genomes: a test case for predicting lifestyles and emergence of pathogens.</title>
        <authorList>
            <person name="Haridas S."/>
            <person name="Albert R."/>
            <person name="Binder M."/>
            <person name="Bloem J."/>
            <person name="Labutti K."/>
            <person name="Salamov A."/>
            <person name="Andreopoulos B."/>
            <person name="Baker S."/>
            <person name="Barry K."/>
            <person name="Bills G."/>
            <person name="Bluhm B."/>
            <person name="Cannon C."/>
            <person name="Castanera R."/>
            <person name="Culley D."/>
            <person name="Daum C."/>
            <person name="Ezra D."/>
            <person name="Gonzalez J."/>
            <person name="Henrissat B."/>
            <person name="Kuo A."/>
            <person name="Liang C."/>
            <person name="Lipzen A."/>
            <person name="Lutzoni F."/>
            <person name="Magnuson J."/>
            <person name="Mondo S."/>
            <person name="Nolan M."/>
            <person name="Ohm R."/>
            <person name="Pangilinan J."/>
            <person name="Park H.-J."/>
            <person name="Ramirez L."/>
            <person name="Alfaro M."/>
            <person name="Sun H."/>
            <person name="Tritt A."/>
            <person name="Yoshinaga Y."/>
            <person name="Zwiers L.-H."/>
            <person name="Turgeon B."/>
            <person name="Goodwin S."/>
            <person name="Spatafora J."/>
            <person name="Crous P."/>
            <person name="Grigoriev I."/>
        </authorList>
    </citation>
    <scope>NUCLEOTIDE SEQUENCE</scope>
    <source>
        <strain evidence="1">CBS 107.79</strain>
    </source>
</reference>
<keyword evidence="2" id="KW-1185">Reference proteome</keyword>
<gene>
    <name evidence="1" type="ORF">BU23DRAFT_251185</name>
</gene>
<evidence type="ECO:0000313" key="2">
    <source>
        <dbReference type="Proteomes" id="UP000800036"/>
    </source>
</evidence>
<organism evidence="1 2">
    <name type="scientific">Bimuria novae-zelandiae CBS 107.79</name>
    <dbReference type="NCBI Taxonomy" id="1447943"/>
    <lineage>
        <taxon>Eukaryota</taxon>
        <taxon>Fungi</taxon>
        <taxon>Dikarya</taxon>
        <taxon>Ascomycota</taxon>
        <taxon>Pezizomycotina</taxon>
        <taxon>Dothideomycetes</taxon>
        <taxon>Pleosporomycetidae</taxon>
        <taxon>Pleosporales</taxon>
        <taxon>Massarineae</taxon>
        <taxon>Didymosphaeriaceae</taxon>
        <taxon>Bimuria</taxon>
    </lineage>
</organism>
<dbReference type="InterPro" id="IPR032710">
    <property type="entry name" value="NTF2-like_dom_sf"/>
</dbReference>
<dbReference type="Gene3D" id="3.10.450.50">
    <property type="match status" value="1"/>
</dbReference>
<proteinExistence type="predicted"/>
<evidence type="ECO:0000313" key="1">
    <source>
        <dbReference type="EMBL" id="KAF1978095.1"/>
    </source>
</evidence>
<dbReference type="Proteomes" id="UP000800036">
    <property type="component" value="Unassembled WGS sequence"/>
</dbReference>
<dbReference type="SUPFAM" id="SSF54427">
    <property type="entry name" value="NTF2-like"/>
    <property type="match status" value="1"/>
</dbReference>
<sequence length="157" mass="17718">MTSDPTDNPYESEYPANINIDSSIKELIAHYYKQFDTQGKHVEYSDCWVDDGVLVASNGAEFRGREAIQNLHLRMWNDVPRRLHRPEKIFPFRNNADELVIIGTVEYWPEAGSYKKQSIHGCACKVSEKRCRGGGGGGEITEASGVACSVKTWRMCD</sequence>
<dbReference type="EMBL" id="ML976661">
    <property type="protein sequence ID" value="KAF1978095.1"/>
    <property type="molecule type" value="Genomic_DNA"/>
</dbReference>
<name>A0A6A5VMJ2_9PLEO</name>
<accession>A0A6A5VMJ2</accession>